<keyword evidence="13" id="KW-1185">Reference proteome</keyword>
<accession>A0ABU5RV69</accession>
<sequence length="307" mass="32182">MSSATPSKLLSSRRAAQEPGRPWGRLTMAVLATIGMIDTGSITAKRWGWIGSLSCPGGSDGCDKVLGSAWGTLLGQPLSLFGFLAYGAVLLLALMPLLRGGRRAPASEGNWWALFLVSCGMAVFSLVLMGLLVFEIKAFCTFCVVSAALSLALFLLSLVGGRWIDLGQLIFRGVMTALLVGLMGLGWAASADQPVAASGRAAPAVVSASSPAKIALAEHLSSVGARVFTAYWCPHCHDQKEAFGKEAAAKLQVIECAEDGANTQAQLCKQQGVQGYPSWQIKGVMDSGVKPLNTLADLSGYTGPRDF</sequence>
<keyword evidence="7 10" id="KW-0472">Membrane</keyword>
<feature type="transmembrane region" description="Helical" evidence="10">
    <location>
        <begin position="110"/>
        <end position="130"/>
    </location>
</feature>
<evidence type="ECO:0000256" key="7">
    <source>
        <dbReference type="ARBA" id="ARBA00023136"/>
    </source>
</evidence>
<evidence type="ECO:0000256" key="6">
    <source>
        <dbReference type="ARBA" id="ARBA00023002"/>
    </source>
</evidence>
<dbReference type="SMART" id="SM00756">
    <property type="entry name" value="VKc"/>
    <property type="match status" value="1"/>
</dbReference>
<feature type="transmembrane region" description="Helical" evidence="10">
    <location>
        <begin position="78"/>
        <end position="98"/>
    </location>
</feature>
<proteinExistence type="inferred from homology"/>
<dbReference type="PANTHER" id="PTHR34573">
    <property type="entry name" value="VKC DOMAIN-CONTAINING PROTEIN"/>
    <property type="match status" value="1"/>
</dbReference>
<keyword evidence="4" id="KW-0874">Quinone</keyword>
<dbReference type="InterPro" id="IPR044698">
    <property type="entry name" value="VKOR/LTO1"/>
</dbReference>
<dbReference type="Proteomes" id="UP001304461">
    <property type="component" value="Unassembled WGS sequence"/>
</dbReference>
<comment type="subcellular location">
    <subcellularLocation>
        <location evidence="1">Membrane</location>
        <topology evidence="1">Multi-pass membrane protein</topology>
    </subcellularLocation>
</comment>
<dbReference type="Pfam" id="PF07884">
    <property type="entry name" value="VKOR"/>
    <property type="match status" value="1"/>
</dbReference>
<dbReference type="InterPro" id="IPR012932">
    <property type="entry name" value="VKOR"/>
</dbReference>
<feature type="domain" description="Thioredoxin" evidence="11">
    <location>
        <begin position="196"/>
        <end position="307"/>
    </location>
</feature>
<dbReference type="InterPro" id="IPR038354">
    <property type="entry name" value="VKOR_sf"/>
</dbReference>
<dbReference type="CDD" id="cd12916">
    <property type="entry name" value="VKOR_1"/>
    <property type="match status" value="1"/>
</dbReference>
<feature type="transmembrane region" description="Helical" evidence="10">
    <location>
        <begin position="136"/>
        <end position="157"/>
    </location>
</feature>
<comment type="caution">
    <text evidence="12">The sequence shown here is derived from an EMBL/GenBank/DDBJ whole genome shotgun (WGS) entry which is preliminary data.</text>
</comment>
<evidence type="ECO:0000256" key="10">
    <source>
        <dbReference type="SAM" id="Phobius"/>
    </source>
</evidence>
<gene>
    <name evidence="12" type="ORF">VB738_10545</name>
</gene>
<keyword evidence="3 10" id="KW-0812">Transmembrane</keyword>
<dbReference type="InterPro" id="IPR036249">
    <property type="entry name" value="Thioredoxin-like_sf"/>
</dbReference>
<dbReference type="SUPFAM" id="SSF52833">
    <property type="entry name" value="Thioredoxin-like"/>
    <property type="match status" value="1"/>
</dbReference>
<dbReference type="PROSITE" id="PS51352">
    <property type="entry name" value="THIOREDOXIN_2"/>
    <property type="match status" value="1"/>
</dbReference>
<comment type="similarity">
    <text evidence="2">Belongs to the VKOR family.</text>
</comment>
<evidence type="ECO:0000256" key="8">
    <source>
        <dbReference type="ARBA" id="ARBA00023157"/>
    </source>
</evidence>
<keyword evidence="8" id="KW-1015">Disulfide bond</keyword>
<evidence type="ECO:0000256" key="9">
    <source>
        <dbReference type="ARBA" id="ARBA00023284"/>
    </source>
</evidence>
<evidence type="ECO:0000256" key="4">
    <source>
        <dbReference type="ARBA" id="ARBA00022719"/>
    </source>
</evidence>
<keyword evidence="5 10" id="KW-1133">Transmembrane helix</keyword>
<evidence type="ECO:0000313" key="13">
    <source>
        <dbReference type="Proteomes" id="UP001304461"/>
    </source>
</evidence>
<evidence type="ECO:0000256" key="1">
    <source>
        <dbReference type="ARBA" id="ARBA00004141"/>
    </source>
</evidence>
<keyword evidence="6" id="KW-0560">Oxidoreductase</keyword>
<evidence type="ECO:0000256" key="3">
    <source>
        <dbReference type="ARBA" id="ARBA00022692"/>
    </source>
</evidence>
<dbReference type="EMBL" id="JAYGHX010000006">
    <property type="protein sequence ID" value="MEA5391695.1"/>
    <property type="molecule type" value="Genomic_DNA"/>
</dbReference>
<dbReference type="PANTHER" id="PTHR34573:SF1">
    <property type="entry name" value="VITAMIN K EPOXIDE REDUCTASE DOMAIN-CONTAINING PROTEIN"/>
    <property type="match status" value="1"/>
</dbReference>
<dbReference type="Gene3D" id="3.40.30.10">
    <property type="entry name" value="Glutaredoxin"/>
    <property type="match status" value="1"/>
</dbReference>
<evidence type="ECO:0000256" key="2">
    <source>
        <dbReference type="ARBA" id="ARBA00006214"/>
    </source>
</evidence>
<name>A0ABU5RV69_9CYAN</name>
<organism evidence="12 13">
    <name type="scientific">Cyanobium gracile UHCC 0139</name>
    <dbReference type="NCBI Taxonomy" id="3110308"/>
    <lineage>
        <taxon>Bacteria</taxon>
        <taxon>Bacillati</taxon>
        <taxon>Cyanobacteriota</taxon>
        <taxon>Cyanophyceae</taxon>
        <taxon>Synechococcales</taxon>
        <taxon>Prochlorococcaceae</taxon>
        <taxon>Cyanobium</taxon>
    </lineage>
</organism>
<dbReference type="Gene3D" id="1.20.1440.130">
    <property type="entry name" value="VKOR domain"/>
    <property type="match status" value="1"/>
</dbReference>
<reference evidence="12 13" key="1">
    <citation type="submission" date="2023-12" db="EMBL/GenBank/DDBJ databases">
        <title>Baltic Sea Cyanobacteria.</title>
        <authorList>
            <person name="Delbaje E."/>
            <person name="Fewer D.P."/>
            <person name="Shishido T.K."/>
        </authorList>
    </citation>
    <scope>NUCLEOTIDE SEQUENCE [LARGE SCALE GENOMIC DNA]</scope>
    <source>
        <strain evidence="12 13">UHCC 0139</strain>
    </source>
</reference>
<protein>
    <submittedName>
        <fullName evidence="12">Vitamin K epoxide reductase family protein</fullName>
    </submittedName>
</protein>
<dbReference type="InterPro" id="IPR013766">
    <property type="entry name" value="Thioredoxin_domain"/>
</dbReference>
<evidence type="ECO:0000259" key="11">
    <source>
        <dbReference type="PROSITE" id="PS51352"/>
    </source>
</evidence>
<evidence type="ECO:0000313" key="12">
    <source>
        <dbReference type="EMBL" id="MEA5391695.1"/>
    </source>
</evidence>
<keyword evidence="9" id="KW-0676">Redox-active center</keyword>
<evidence type="ECO:0000256" key="5">
    <source>
        <dbReference type="ARBA" id="ARBA00022989"/>
    </source>
</evidence>
<feature type="transmembrane region" description="Helical" evidence="10">
    <location>
        <begin position="169"/>
        <end position="189"/>
    </location>
</feature>